<protein>
    <recommendedName>
        <fullName evidence="2">Lipocalin/cytosolic fatty-acid binding domain-containing protein</fullName>
    </recommendedName>
</protein>
<dbReference type="AlphaFoldDB" id="A0A4W5LC80"/>
<dbReference type="InterPro" id="IPR000566">
    <property type="entry name" value="Lipocln_cytosolic_FA-bd_dom"/>
</dbReference>
<sequence length="152" mass="17391">IETWVFNGTWKIHSLENHQEFLKAMAVPEMLVKMLEGVKPTTTNEQKGDDFTIKKKGVRNHCNGWGALLTSADVTKCYTDTQPKTPNSKQCRCRSTVARKNSLERQEPRQELSVLINKRNIIQTKKPQTTHRHDTETMTPREGTKGSDIQGR</sequence>
<evidence type="ECO:0000313" key="4">
    <source>
        <dbReference type="Proteomes" id="UP000314982"/>
    </source>
</evidence>
<feature type="region of interest" description="Disordered" evidence="1">
    <location>
        <begin position="122"/>
        <end position="152"/>
    </location>
</feature>
<dbReference type="InterPro" id="IPR012674">
    <property type="entry name" value="Calycin"/>
</dbReference>
<dbReference type="Gene3D" id="2.40.128.20">
    <property type="match status" value="1"/>
</dbReference>
<reference evidence="4" key="1">
    <citation type="submission" date="2018-06" db="EMBL/GenBank/DDBJ databases">
        <title>Genome assembly of Danube salmon.</title>
        <authorList>
            <person name="Macqueen D.J."/>
            <person name="Gundappa M.K."/>
        </authorList>
    </citation>
    <scope>NUCLEOTIDE SEQUENCE [LARGE SCALE GENOMIC DNA]</scope>
</reference>
<organism evidence="3 4">
    <name type="scientific">Hucho hucho</name>
    <name type="common">huchen</name>
    <dbReference type="NCBI Taxonomy" id="62062"/>
    <lineage>
        <taxon>Eukaryota</taxon>
        <taxon>Metazoa</taxon>
        <taxon>Chordata</taxon>
        <taxon>Craniata</taxon>
        <taxon>Vertebrata</taxon>
        <taxon>Euteleostomi</taxon>
        <taxon>Actinopterygii</taxon>
        <taxon>Neopterygii</taxon>
        <taxon>Teleostei</taxon>
        <taxon>Protacanthopterygii</taxon>
        <taxon>Salmoniformes</taxon>
        <taxon>Salmonidae</taxon>
        <taxon>Salmoninae</taxon>
        <taxon>Hucho</taxon>
    </lineage>
</organism>
<dbReference type="STRING" id="62062.ENSHHUP00000023457"/>
<dbReference type="Ensembl" id="ENSHHUT00000024343.1">
    <property type="protein sequence ID" value="ENSHHUP00000023457.1"/>
    <property type="gene ID" value="ENSHHUG00000014703.1"/>
</dbReference>
<evidence type="ECO:0000256" key="1">
    <source>
        <dbReference type="SAM" id="MobiDB-lite"/>
    </source>
</evidence>
<dbReference type="Proteomes" id="UP000314982">
    <property type="component" value="Unassembled WGS sequence"/>
</dbReference>
<dbReference type="SUPFAM" id="SSF50814">
    <property type="entry name" value="Lipocalins"/>
    <property type="match status" value="1"/>
</dbReference>
<reference evidence="3" key="2">
    <citation type="submission" date="2025-08" db="UniProtKB">
        <authorList>
            <consortium name="Ensembl"/>
        </authorList>
    </citation>
    <scope>IDENTIFICATION</scope>
</reference>
<proteinExistence type="predicted"/>
<evidence type="ECO:0000259" key="2">
    <source>
        <dbReference type="Pfam" id="PF00061"/>
    </source>
</evidence>
<dbReference type="Pfam" id="PF00061">
    <property type="entry name" value="Lipocalin"/>
    <property type="match status" value="1"/>
</dbReference>
<dbReference type="GeneTree" id="ENSGT01060000251440"/>
<reference evidence="3" key="3">
    <citation type="submission" date="2025-09" db="UniProtKB">
        <authorList>
            <consortium name="Ensembl"/>
        </authorList>
    </citation>
    <scope>IDENTIFICATION</scope>
</reference>
<name>A0A4W5LC80_9TELE</name>
<feature type="domain" description="Lipocalin/cytosolic fatty-acid binding" evidence="2">
    <location>
        <begin position="7"/>
        <end position="61"/>
    </location>
</feature>
<keyword evidence="4" id="KW-1185">Reference proteome</keyword>
<evidence type="ECO:0000313" key="3">
    <source>
        <dbReference type="Ensembl" id="ENSHHUP00000023457.1"/>
    </source>
</evidence>
<accession>A0A4W5LC80</accession>